<keyword evidence="2 5" id="KW-0812">Transmembrane</keyword>
<evidence type="ECO:0000256" key="2">
    <source>
        <dbReference type="ARBA" id="ARBA00022692"/>
    </source>
</evidence>
<sequence>MPIQSLDRLPPVGDKIPQFFVTTLFIFEGSSVSMSLYKTIRTHHHFRMTFGVLNVGELIVMLFYTSIGFLGYLQYGEDTEGTITSSLPASPLYDAVQLVYAVVVLGTYPIILYVPIQVLWNIIKQKVGPIINGNEWNGVKSQGGARLMIIELVFRALLVVATYLLSVVVPQLDLIISLVGAITSSSVAVMIPSILHTVTFWEQNSNRWARIRLLAVNLVLFAIGLTAFTLGIYFSVSDIIDSYRTIEFINETTLPSSSVG</sequence>
<evidence type="ECO:0000259" key="6">
    <source>
        <dbReference type="Pfam" id="PF01490"/>
    </source>
</evidence>
<comment type="caution">
    <text evidence="7">The sequence shown here is derived from an EMBL/GenBank/DDBJ whole genome shotgun (WGS) entry which is preliminary data.</text>
</comment>
<keyword evidence="8" id="KW-1185">Reference proteome</keyword>
<dbReference type="PANTHER" id="PTHR22950:SF349">
    <property type="entry name" value="AMINO ACID TRANSPORTER TRANSMEMBRANE DOMAIN-CONTAINING PROTEIN"/>
    <property type="match status" value="1"/>
</dbReference>
<proteinExistence type="predicted"/>
<gene>
    <name evidence="7" type="ORF">RDWZM_000291</name>
</gene>
<protein>
    <recommendedName>
        <fullName evidence="6">Amino acid transporter transmembrane domain-containing protein</fullName>
    </recommendedName>
</protein>
<reference evidence="7" key="1">
    <citation type="submission" date="2022-12" db="EMBL/GenBank/DDBJ databases">
        <title>Genome assemblies of Blomia tropicalis.</title>
        <authorList>
            <person name="Cui Y."/>
        </authorList>
    </citation>
    <scope>NUCLEOTIDE SEQUENCE</scope>
    <source>
        <tissue evidence="7">Adult mites</tissue>
    </source>
</reference>
<evidence type="ECO:0000256" key="5">
    <source>
        <dbReference type="SAM" id="Phobius"/>
    </source>
</evidence>
<feature type="transmembrane region" description="Helical" evidence="5">
    <location>
        <begin position="16"/>
        <end position="37"/>
    </location>
</feature>
<feature type="transmembrane region" description="Helical" evidence="5">
    <location>
        <begin position="175"/>
        <end position="201"/>
    </location>
</feature>
<organism evidence="7 8">
    <name type="scientific">Blomia tropicalis</name>
    <name type="common">Mite</name>
    <dbReference type="NCBI Taxonomy" id="40697"/>
    <lineage>
        <taxon>Eukaryota</taxon>
        <taxon>Metazoa</taxon>
        <taxon>Ecdysozoa</taxon>
        <taxon>Arthropoda</taxon>
        <taxon>Chelicerata</taxon>
        <taxon>Arachnida</taxon>
        <taxon>Acari</taxon>
        <taxon>Acariformes</taxon>
        <taxon>Sarcoptiformes</taxon>
        <taxon>Astigmata</taxon>
        <taxon>Glycyphagoidea</taxon>
        <taxon>Echimyopodidae</taxon>
        <taxon>Blomia</taxon>
    </lineage>
</organism>
<keyword evidence="3 5" id="KW-1133">Transmembrane helix</keyword>
<feature type="domain" description="Amino acid transporter transmembrane" evidence="6">
    <location>
        <begin position="15"/>
        <end position="236"/>
    </location>
</feature>
<feature type="transmembrane region" description="Helical" evidence="5">
    <location>
        <begin position="152"/>
        <end position="169"/>
    </location>
</feature>
<name>A0A9Q0M9B8_BLOTA</name>
<feature type="transmembrane region" description="Helical" evidence="5">
    <location>
        <begin position="95"/>
        <end position="116"/>
    </location>
</feature>
<dbReference type="OMA" id="TIRTHHH"/>
<dbReference type="GO" id="GO:0015179">
    <property type="term" value="F:L-amino acid transmembrane transporter activity"/>
    <property type="evidence" value="ECO:0007669"/>
    <property type="project" value="TreeGrafter"/>
</dbReference>
<evidence type="ECO:0000313" key="7">
    <source>
        <dbReference type="EMBL" id="KAJ6221746.1"/>
    </source>
</evidence>
<evidence type="ECO:0000256" key="4">
    <source>
        <dbReference type="ARBA" id="ARBA00023136"/>
    </source>
</evidence>
<evidence type="ECO:0000256" key="1">
    <source>
        <dbReference type="ARBA" id="ARBA00004141"/>
    </source>
</evidence>
<dbReference type="PANTHER" id="PTHR22950">
    <property type="entry name" value="AMINO ACID TRANSPORTER"/>
    <property type="match status" value="1"/>
</dbReference>
<dbReference type="GO" id="GO:0005774">
    <property type="term" value="C:vacuolar membrane"/>
    <property type="evidence" value="ECO:0007669"/>
    <property type="project" value="TreeGrafter"/>
</dbReference>
<dbReference type="Proteomes" id="UP001142055">
    <property type="component" value="Chromosome 1"/>
</dbReference>
<dbReference type="InterPro" id="IPR013057">
    <property type="entry name" value="AA_transpt_TM"/>
</dbReference>
<keyword evidence="4 5" id="KW-0472">Membrane</keyword>
<accession>A0A9Q0M9B8</accession>
<dbReference type="AlphaFoldDB" id="A0A9Q0M9B8"/>
<dbReference type="EMBL" id="JAPWDV010000001">
    <property type="protein sequence ID" value="KAJ6221746.1"/>
    <property type="molecule type" value="Genomic_DNA"/>
</dbReference>
<dbReference type="Pfam" id="PF01490">
    <property type="entry name" value="Aa_trans"/>
    <property type="match status" value="1"/>
</dbReference>
<evidence type="ECO:0000313" key="8">
    <source>
        <dbReference type="Proteomes" id="UP001142055"/>
    </source>
</evidence>
<feature type="transmembrane region" description="Helical" evidence="5">
    <location>
        <begin position="213"/>
        <end position="234"/>
    </location>
</feature>
<comment type="subcellular location">
    <subcellularLocation>
        <location evidence="1">Membrane</location>
        <topology evidence="1">Multi-pass membrane protein</topology>
    </subcellularLocation>
</comment>
<evidence type="ECO:0000256" key="3">
    <source>
        <dbReference type="ARBA" id="ARBA00022989"/>
    </source>
</evidence>
<feature type="transmembrane region" description="Helical" evidence="5">
    <location>
        <begin position="49"/>
        <end position="75"/>
    </location>
</feature>